<name>A0A0F9CA42_9ZZZZ</name>
<dbReference type="Pfam" id="PF01026">
    <property type="entry name" value="TatD_DNase"/>
    <property type="match status" value="1"/>
</dbReference>
<dbReference type="EMBL" id="LAZR01034184">
    <property type="protein sequence ID" value="KKL46024.1"/>
    <property type="molecule type" value="Genomic_DNA"/>
</dbReference>
<protein>
    <submittedName>
        <fullName evidence="1">Uncharacterized protein</fullName>
    </submittedName>
</protein>
<organism evidence="1">
    <name type="scientific">marine sediment metagenome</name>
    <dbReference type="NCBI Taxonomy" id="412755"/>
    <lineage>
        <taxon>unclassified sequences</taxon>
        <taxon>metagenomes</taxon>
        <taxon>ecological metagenomes</taxon>
    </lineage>
</organism>
<sequence>MKLFDSHTHIQFAAFEKDREEVIARTLKKGVGCLVVGTQKDTSQLGVELANTYDHIYAAIGLHPVHTHRSYHDPQELGGGKGFTSREEVFNTEHYTALAQNERTVAIGECGLDYFRISASAENAAHKEQQELEIKERQKDVFVQHIELAKDVSKPLMCHCRPSNKTQDA</sequence>
<gene>
    <name evidence="1" type="ORF">LCGC14_2349780</name>
</gene>
<proteinExistence type="predicted"/>
<comment type="caution">
    <text evidence="1">The sequence shown here is derived from an EMBL/GenBank/DDBJ whole genome shotgun (WGS) entry which is preliminary data.</text>
</comment>
<dbReference type="InterPro" id="IPR032466">
    <property type="entry name" value="Metal_Hydrolase"/>
</dbReference>
<dbReference type="GO" id="GO:0016788">
    <property type="term" value="F:hydrolase activity, acting on ester bonds"/>
    <property type="evidence" value="ECO:0007669"/>
    <property type="project" value="InterPro"/>
</dbReference>
<dbReference type="AlphaFoldDB" id="A0A0F9CA42"/>
<dbReference type="SUPFAM" id="SSF51556">
    <property type="entry name" value="Metallo-dependent hydrolases"/>
    <property type="match status" value="1"/>
</dbReference>
<dbReference type="PANTHER" id="PTHR46124:SF2">
    <property type="entry name" value="D-AMINOACYL-TRNA DEACYLASE"/>
    <property type="match status" value="1"/>
</dbReference>
<accession>A0A0F9CA42</accession>
<dbReference type="InterPro" id="IPR001130">
    <property type="entry name" value="TatD-like"/>
</dbReference>
<dbReference type="Gene3D" id="3.20.20.140">
    <property type="entry name" value="Metal-dependent hydrolases"/>
    <property type="match status" value="1"/>
</dbReference>
<evidence type="ECO:0000313" key="1">
    <source>
        <dbReference type="EMBL" id="KKL46024.1"/>
    </source>
</evidence>
<dbReference type="PANTHER" id="PTHR46124">
    <property type="entry name" value="D-AMINOACYL-TRNA DEACYLASE"/>
    <property type="match status" value="1"/>
</dbReference>
<reference evidence="1" key="1">
    <citation type="journal article" date="2015" name="Nature">
        <title>Complex archaea that bridge the gap between prokaryotes and eukaryotes.</title>
        <authorList>
            <person name="Spang A."/>
            <person name="Saw J.H."/>
            <person name="Jorgensen S.L."/>
            <person name="Zaremba-Niedzwiedzka K."/>
            <person name="Martijn J."/>
            <person name="Lind A.E."/>
            <person name="van Eijk R."/>
            <person name="Schleper C."/>
            <person name="Guy L."/>
            <person name="Ettema T.J."/>
        </authorList>
    </citation>
    <scope>NUCLEOTIDE SEQUENCE</scope>
</reference>
<feature type="non-terminal residue" evidence="1">
    <location>
        <position position="169"/>
    </location>
</feature>